<feature type="chain" id="PRO_5020459483" evidence="7">
    <location>
        <begin position="20"/>
        <end position="495"/>
    </location>
</feature>
<feature type="signal peptide" evidence="7">
    <location>
        <begin position="1"/>
        <end position="19"/>
    </location>
</feature>
<dbReference type="EMBL" id="SJZI01000044">
    <property type="protein sequence ID" value="TCJ13539.1"/>
    <property type="molecule type" value="Genomic_DNA"/>
</dbReference>
<dbReference type="GO" id="GO:0046872">
    <property type="term" value="F:metal ion binding"/>
    <property type="evidence" value="ECO:0007669"/>
    <property type="project" value="UniProtKB-KW"/>
</dbReference>
<comment type="caution">
    <text evidence="9">The sequence shown here is derived from an EMBL/GenBank/DDBJ whole genome shotgun (WGS) entry which is preliminary data.</text>
</comment>
<sequence>MKRLFLASALLVACCSVQAQKKKAAANPKLFAASILPADLKKHLYIIAGPEMEGRETATPGQKKAAAYIENHFRTLGLEPGANGSYQQVFNVYQDALQSARLEVNGQSFTIDKDFNPQTASNISGTFRFSEVVALPADTNAVKAADLTGRLVILYPSSSAGRIVTRAIATTIRSKGAAAILTVSPTYPRNAGNRAGAQSIYSFRRTVDPQQYSISEAVARAIVGADFDALKNGSITAKTISSEVLLETTKNSTVLQSSNVVGVLPGTDLKDEYLFITAHYDHLGKRGDSVIFYGADDDGSGTVGVLELAEAFSLAKKAGKGPRRTIVFMTVSGEEKGLWGSEYYSNHPLFPLEKTTADLNIDMIGRSDVTRKGDTTNYIYVVGDDKISSDLKPISEAANRQYTKLELDYKFNDVNDPNQIYYRSDHYNFARKGVPIIFYYDGMLGSDYHRPTDTPDKIHYELAAKRAQLVFYTGWEMANRDSMLKRDIELPAMRR</sequence>
<dbReference type="RefSeq" id="WP_131449740.1">
    <property type="nucleotide sequence ID" value="NZ_SJZI01000044.1"/>
</dbReference>
<keyword evidence="5" id="KW-0378">Hydrolase</keyword>
<dbReference type="InterPro" id="IPR045175">
    <property type="entry name" value="M28_fam"/>
</dbReference>
<dbReference type="GO" id="GO:0008235">
    <property type="term" value="F:metalloexopeptidase activity"/>
    <property type="evidence" value="ECO:0007669"/>
    <property type="project" value="InterPro"/>
</dbReference>
<dbReference type="PANTHER" id="PTHR12147">
    <property type="entry name" value="METALLOPEPTIDASE M28 FAMILY MEMBER"/>
    <property type="match status" value="1"/>
</dbReference>
<dbReference type="AlphaFoldDB" id="A0A4R1B9G2"/>
<dbReference type="Pfam" id="PF04389">
    <property type="entry name" value="Peptidase_M28"/>
    <property type="match status" value="1"/>
</dbReference>
<keyword evidence="6" id="KW-0862">Zinc</keyword>
<dbReference type="OrthoDB" id="9764939at2"/>
<keyword evidence="10" id="KW-1185">Reference proteome</keyword>
<organism evidence="9 10">
    <name type="scientific">Flaviaesturariibacter flavus</name>
    <dbReference type="NCBI Taxonomy" id="2502780"/>
    <lineage>
        <taxon>Bacteria</taxon>
        <taxon>Pseudomonadati</taxon>
        <taxon>Bacteroidota</taxon>
        <taxon>Chitinophagia</taxon>
        <taxon>Chitinophagales</taxon>
        <taxon>Chitinophagaceae</taxon>
        <taxon>Flaviaestuariibacter</taxon>
    </lineage>
</organism>
<dbReference type="Proteomes" id="UP000295334">
    <property type="component" value="Unassembled WGS sequence"/>
</dbReference>
<keyword evidence="4 7" id="KW-0732">Signal</keyword>
<evidence type="ECO:0000256" key="2">
    <source>
        <dbReference type="ARBA" id="ARBA00022670"/>
    </source>
</evidence>
<reference evidence="9 10" key="1">
    <citation type="submission" date="2019-03" db="EMBL/GenBank/DDBJ databases">
        <authorList>
            <person name="Kim M.K.M."/>
        </authorList>
    </citation>
    <scope>NUCLEOTIDE SEQUENCE [LARGE SCALE GENOMIC DNA]</scope>
    <source>
        <strain evidence="9 10">17J68-12</strain>
    </source>
</reference>
<evidence type="ECO:0000256" key="4">
    <source>
        <dbReference type="ARBA" id="ARBA00022729"/>
    </source>
</evidence>
<dbReference type="PROSITE" id="PS00018">
    <property type="entry name" value="EF_HAND_1"/>
    <property type="match status" value="1"/>
</dbReference>
<dbReference type="SUPFAM" id="SSF53187">
    <property type="entry name" value="Zn-dependent exopeptidases"/>
    <property type="match status" value="1"/>
</dbReference>
<proteinExistence type="predicted"/>
<dbReference type="GO" id="GO:0006508">
    <property type="term" value="P:proteolysis"/>
    <property type="evidence" value="ECO:0007669"/>
    <property type="project" value="UniProtKB-KW"/>
</dbReference>
<evidence type="ECO:0000256" key="7">
    <source>
        <dbReference type="SAM" id="SignalP"/>
    </source>
</evidence>
<dbReference type="Gene3D" id="3.40.630.10">
    <property type="entry name" value="Zn peptidases"/>
    <property type="match status" value="2"/>
</dbReference>
<evidence type="ECO:0000259" key="8">
    <source>
        <dbReference type="Pfam" id="PF04389"/>
    </source>
</evidence>
<dbReference type="InterPro" id="IPR018247">
    <property type="entry name" value="EF_Hand_1_Ca_BS"/>
</dbReference>
<protein>
    <submittedName>
        <fullName evidence="9">M28 family peptidase</fullName>
    </submittedName>
</protein>
<dbReference type="GO" id="GO:0004177">
    <property type="term" value="F:aminopeptidase activity"/>
    <property type="evidence" value="ECO:0007669"/>
    <property type="project" value="UniProtKB-KW"/>
</dbReference>
<dbReference type="PANTHER" id="PTHR12147:SF56">
    <property type="entry name" value="AMINOPEPTIDASE YDR415C-RELATED"/>
    <property type="match status" value="1"/>
</dbReference>
<name>A0A4R1B9G2_9BACT</name>
<evidence type="ECO:0000256" key="1">
    <source>
        <dbReference type="ARBA" id="ARBA00022438"/>
    </source>
</evidence>
<evidence type="ECO:0000256" key="3">
    <source>
        <dbReference type="ARBA" id="ARBA00022723"/>
    </source>
</evidence>
<keyword evidence="2" id="KW-0645">Protease</keyword>
<evidence type="ECO:0000256" key="5">
    <source>
        <dbReference type="ARBA" id="ARBA00022801"/>
    </source>
</evidence>
<gene>
    <name evidence="9" type="ORF">EPD60_12130</name>
</gene>
<evidence type="ECO:0000313" key="10">
    <source>
        <dbReference type="Proteomes" id="UP000295334"/>
    </source>
</evidence>
<feature type="domain" description="Peptidase M28" evidence="8">
    <location>
        <begin position="259"/>
        <end position="472"/>
    </location>
</feature>
<evidence type="ECO:0000256" key="6">
    <source>
        <dbReference type="ARBA" id="ARBA00022833"/>
    </source>
</evidence>
<dbReference type="InterPro" id="IPR007484">
    <property type="entry name" value="Peptidase_M28"/>
</dbReference>
<evidence type="ECO:0000313" key="9">
    <source>
        <dbReference type="EMBL" id="TCJ13539.1"/>
    </source>
</evidence>
<keyword evidence="1" id="KW-0031">Aminopeptidase</keyword>
<accession>A0A4R1B9G2</accession>
<keyword evidence="3" id="KW-0479">Metal-binding</keyword>